<evidence type="ECO:0000313" key="2">
    <source>
        <dbReference type="EMBL" id="CAG9786402.1"/>
    </source>
</evidence>
<sequence length="164" mass="19125">MDTLKIRLIKEYEYCRCSKAAQVARNINDVYGANTTNERTTRYWFTHLRSGNFDLKSEPRVRPKTLVNNDEINENQSTAELAAAFYVSTKTILLGELDRLFSRRSSKEPQGTPNCSRNKIRLLRENSRKPMREYVEENEKNDPLIHAPDKKNNPWAEKGKCIIM</sequence>
<evidence type="ECO:0000259" key="1">
    <source>
        <dbReference type="PROSITE" id="PS50058"/>
    </source>
</evidence>
<reference evidence="2" key="2">
    <citation type="submission" date="2022-10" db="EMBL/GenBank/DDBJ databases">
        <authorList>
            <consortium name="ENA_rothamsted_submissions"/>
            <consortium name="culmorum"/>
            <person name="King R."/>
        </authorList>
    </citation>
    <scope>NUCLEOTIDE SEQUENCE</scope>
</reference>
<dbReference type="EMBL" id="OU893346">
    <property type="protein sequence ID" value="CAG9786402.1"/>
    <property type="molecule type" value="Genomic_DNA"/>
</dbReference>
<dbReference type="AlphaFoldDB" id="A0A9N9QZE4"/>
<dbReference type="GO" id="GO:0031681">
    <property type="term" value="F:G-protein beta-subunit binding"/>
    <property type="evidence" value="ECO:0007669"/>
    <property type="project" value="InterPro"/>
</dbReference>
<reference evidence="2" key="1">
    <citation type="submission" date="2021-12" db="EMBL/GenBank/DDBJ databases">
        <authorList>
            <person name="King R."/>
        </authorList>
    </citation>
    <scope>NUCLEOTIDE SEQUENCE</scope>
</reference>
<dbReference type="SUPFAM" id="SSF48670">
    <property type="entry name" value="Transducin (heterotrimeric G protein), gamma chain"/>
    <property type="match status" value="1"/>
</dbReference>
<accession>A0A9N9QZE4</accession>
<dbReference type="PANTHER" id="PTHR15936:SF2">
    <property type="entry name" value="GUANINE NUCLEOTIDE-BINDING PROTEIN G(I)_G(S)_G(O) SUBUNIT GAMMA-13"/>
    <property type="match status" value="1"/>
</dbReference>
<dbReference type="Pfam" id="PF17906">
    <property type="entry name" value="HTH_48"/>
    <property type="match status" value="1"/>
</dbReference>
<dbReference type="PANTHER" id="PTHR15936">
    <property type="entry name" value="GUANINE NUCLEOTIDE-BINDING PROTEIN G I /G S /G O GAMMA-13 SUBUNIT"/>
    <property type="match status" value="1"/>
</dbReference>
<name>A0A9N9QZE4_9NEOP</name>
<dbReference type="PROSITE" id="PS50058">
    <property type="entry name" value="G_PROTEIN_GAMMA"/>
    <property type="match status" value="1"/>
</dbReference>
<dbReference type="Proteomes" id="UP001153714">
    <property type="component" value="Chromosome 15"/>
</dbReference>
<feature type="domain" description="G protein gamma" evidence="1">
    <location>
        <begin position="121"/>
        <end position="164"/>
    </location>
</feature>
<dbReference type="InterPro" id="IPR041426">
    <property type="entry name" value="Mos1_HTH"/>
</dbReference>
<protein>
    <recommendedName>
        <fullName evidence="1">G protein gamma domain-containing protein</fullName>
    </recommendedName>
</protein>
<dbReference type="GO" id="GO:0050909">
    <property type="term" value="P:sensory perception of taste"/>
    <property type="evidence" value="ECO:0007669"/>
    <property type="project" value="InterPro"/>
</dbReference>
<dbReference type="Pfam" id="PF00631">
    <property type="entry name" value="G-gamma"/>
    <property type="match status" value="1"/>
</dbReference>
<dbReference type="GO" id="GO:0005834">
    <property type="term" value="C:heterotrimeric G-protein complex"/>
    <property type="evidence" value="ECO:0007669"/>
    <property type="project" value="InterPro"/>
</dbReference>
<gene>
    <name evidence="2" type="ORF">DIATSA_LOCUS4354</name>
</gene>
<dbReference type="Gene3D" id="4.10.260.10">
    <property type="entry name" value="Transducin (heterotrimeric G protein), gamma chain"/>
    <property type="match status" value="1"/>
</dbReference>
<organism evidence="2 3">
    <name type="scientific">Diatraea saccharalis</name>
    <name type="common">sugarcane borer</name>
    <dbReference type="NCBI Taxonomy" id="40085"/>
    <lineage>
        <taxon>Eukaryota</taxon>
        <taxon>Metazoa</taxon>
        <taxon>Ecdysozoa</taxon>
        <taxon>Arthropoda</taxon>
        <taxon>Hexapoda</taxon>
        <taxon>Insecta</taxon>
        <taxon>Pterygota</taxon>
        <taxon>Neoptera</taxon>
        <taxon>Endopterygota</taxon>
        <taxon>Lepidoptera</taxon>
        <taxon>Glossata</taxon>
        <taxon>Ditrysia</taxon>
        <taxon>Pyraloidea</taxon>
        <taxon>Crambidae</taxon>
        <taxon>Crambinae</taxon>
        <taxon>Diatraea</taxon>
    </lineage>
</organism>
<dbReference type="GO" id="GO:0007200">
    <property type="term" value="P:phospholipase C-activating G protein-coupled receptor signaling pathway"/>
    <property type="evidence" value="ECO:0007669"/>
    <property type="project" value="InterPro"/>
</dbReference>
<proteinExistence type="predicted"/>
<dbReference type="OrthoDB" id="616263at2759"/>
<dbReference type="Gene3D" id="1.10.10.1450">
    <property type="match status" value="1"/>
</dbReference>
<dbReference type="InterPro" id="IPR015898">
    <property type="entry name" value="G-protein_gamma-like_dom"/>
</dbReference>
<keyword evidence="3" id="KW-1185">Reference proteome</keyword>
<dbReference type="InterPro" id="IPR039227">
    <property type="entry name" value="GNG13"/>
</dbReference>
<dbReference type="SMART" id="SM01224">
    <property type="entry name" value="G_gamma"/>
    <property type="match status" value="1"/>
</dbReference>
<dbReference type="InterPro" id="IPR036284">
    <property type="entry name" value="GGL_sf"/>
</dbReference>
<evidence type="ECO:0000313" key="3">
    <source>
        <dbReference type="Proteomes" id="UP001153714"/>
    </source>
</evidence>